<evidence type="ECO:0000259" key="2">
    <source>
        <dbReference type="Pfam" id="PF03797"/>
    </source>
</evidence>
<dbReference type="InterPro" id="IPR005546">
    <property type="entry name" value="Autotransporte_beta"/>
</dbReference>
<accession>A0ABX1T9I2</accession>
<evidence type="ECO:0000313" key="4">
    <source>
        <dbReference type="Proteomes" id="UP000886469"/>
    </source>
</evidence>
<dbReference type="SUPFAM" id="SSF103515">
    <property type="entry name" value="Autotransporter"/>
    <property type="match status" value="1"/>
</dbReference>
<evidence type="ECO:0000313" key="3">
    <source>
        <dbReference type="EMBL" id="NMQ06337.1"/>
    </source>
</evidence>
<feature type="domain" description="Autotransporter" evidence="2">
    <location>
        <begin position="44"/>
        <end position="131"/>
    </location>
</feature>
<gene>
    <name evidence="3" type="ORF">E4Q08_14280</name>
</gene>
<keyword evidence="1" id="KW-0732">Signal</keyword>
<dbReference type="Pfam" id="PF03797">
    <property type="entry name" value="Autotransporter"/>
    <property type="match status" value="1"/>
</dbReference>
<dbReference type="Proteomes" id="UP000886469">
    <property type="component" value="Unassembled WGS sequence"/>
</dbReference>
<protein>
    <submittedName>
        <fullName evidence="3">Autotransporter domain-containing protein</fullName>
    </submittedName>
</protein>
<name>A0ABX1T9I2_9PROT</name>
<dbReference type="InterPro" id="IPR036709">
    <property type="entry name" value="Autotransporte_beta_dom_sf"/>
</dbReference>
<feature type="chain" id="PRO_5045971753" evidence="1">
    <location>
        <begin position="30"/>
        <end position="159"/>
    </location>
</feature>
<evidence type="ECO:0000256" key="1">
    <source>
        <dbReference type="SAM" id="SignalP"/>
    </source>
</evidence>
<feature type="signal peptide" evidence="1">
    <location>
        <begin position="1"/>
        <end position="29"/>
    </location>
</feature>
<comment type="caution">
    <text evidence="3">The sequence shown here is derived from an EMBL/GenBank/DDBJ whole genome shotgun (WGS) entry which is preliminary data.</text>
</comment>
<reference evidence="3" key="1">
    <citation type="submission" date="2019-03" db="EMBL/GenBank/DDBJ databases">
        <title>Metabolic reconstructions from genomes of highly enriched 'Candidatus Accumulibacter' and 'Candidatus Competibacter' bioreactor populations.</title>
        <authorList>
            <person name="Annavajhala M.K."/>
            <person name="Welles L."/>
            <person name="Abbas B."/>
            <person name="Sorokin D."/>
            <person name="Park H."/>
            <person name="Van Loosdrecht M."/>
            <person name="Chandran K."/>
        </authorList>
    </citation>
    <scope>NUCLEOTIDE SEQUENCE</scope>
    <source>
        <strain evidence="3">SBR_L</strain>
    </source>
</reference>
<organism evidence="3 4">
    <name type="scientific">Candidatus Accumulibacter contiguus</name>
    <dbReference type="NCBI Taxonomy" id="2954381"/>
    <lineage>
        <taxon>Bacteria</taxon>
        <taxon>Pseudomonadati</taxon>
        <taxon>Pseudomonadota</taxon>
        <taxon>Betaproteobacteria</taxon>
        <taxon>Candidatus Accumulibacter</taxon>
    </lineage>
</organism>
<dbReference type="Gene3D" id="2.40.128.130">
    <property type="entry name" value="Autotransporter beta-domain"/>
    <property type="match status" value="1"/>
</dbReference>
<keyword evidence="4" id="KW-1185">Reference proteome</keyword>
<sequence>MKCIHHGLVTKRGAVLAALLLGVVAGVQAEQQFENFGYQGQGFFVTGDYASSRQDANGGGLPSANGSGGSLVMGYEKAFSEQLFGGVTLGYGNAPFDLGNGQGSVKYDEWALSAFAAHRFGAFYASALATYVAMVTTFGPSVLRSFLVRTEEVSADCLA</sequence>
<dbReference type="EMBL" id="SPMX01000040">
    <property type="protein sequence ID" value="NMQ06337.1"/>
    <property type="molecule type" value="Genomic_DNA"/>
</dbReference>
<proteinExistence type="predicted"/>